<dbReference type="EMBL" id="QNRR01000012">
    <property type="protein sequence ID" value="RBP38175.1"/>
    <property type="molecule type" value="Genomic_DNA"/>
</dbReference>
<dbReference type="InterPro" id="IPR052732">
    <property type="entry name" value="Cell-binding_unc_protein"/>
</dbReference>
<organism evidence="1 2">
    <name type="scientific">Roseimicrobium gellanilyticum</name>
    <dbReference type="NCBI Taxonomy" id="748857"/>
    <lineage>
        <taxon>Bacteria</taxon>
        <taxon>Pseudomonadati</taxon>
        <taxon>Verrucomicrobiota</taxon>
        <taxon>Verrucomicrobiia</taxon>
        <taxon>Verrucomicrobiales</taxon>
        <taxon>Verrucomicrobiaceae</taxon>
        <taxon>Roseimicrobium</taxon>
    </lineage>
</organism>
<dbReference type="PANTHER" id="PTHR43883">
    <property type="entry name" value="SLR0207 PROTEIN"/>
    <property type="match status" value="1"/>
</dbReference>
<accession>A0A366H805</accession>
<reference evidence="1 2" key="1">
    <citation type="submission" date="2018-06" db="EMBL/GenBank/DDBJ databases">
        <title>Genomic Encyclopedia of Type Strains, Phase IV (KMG-IV): sequencing the most valuable type-strain genomes for metagenomic binning, comparative biology and taxonomic classification.</title>
        <authorList>
            <person name="Goeker M."/>
        </authorList>
    </citation>
    <scope>NUCLEOTIDE SEQUENCE [LARGE SCALE GENOMIC DNA]</scope>
    <source>
        <strain evidence="1 2">DSM 25532</strain>
    </source>
</reference>
<dbReference type="RefSeq" id="WP_113961284.1">
    <property type="nucleotide sequence ID" value="NZ_QNRR01000012.1"/>
</dbReference>
<evidence type="ECO:0008006" key="3">
    <source>
        <dbReference type="Google" id="ProtNLM"/>
    </source>
</evidence>
<name>A0A366H805_9BACT</name>
<dbReference type="InterPro" id="IPR011009">
    <property type="entry name" value="Kinase-like_dom_sf"/>
</dbReference>
<comment type="caution">
    <text evidence="1">The sequence shown here is derived from an EMBL/GenBank/DDBJ whole genome shotgun (WGS) entry which is preliminary data.</text>
</comment>
<sequence>MPDANTQRLLDFMLDAHSYKHGPSDVSMVETHASWVFLAPPFAYKVKKPVNYGFLDFSTLDLRHADCERELVLNRRLAPEIYLQAEAIHESADALHFGGGGRVFEWVVKMKLMDSRFFLNNLIREQEVGILEIDRVIELLRSFYAKSSPLDSLTARSAGVRTRKSVHDNFEILRPFRNAPLSSHALDAIECFTTEFERQHDSLFKARVEGGWFRDCHGDLRLEHVYLAPEGVSIYDCIEFNEAFRHIDVASDLAFLAMDLDFNGRSDLSAHLIQQFIQTWGDVQMMSLLDYYKCYRACVRAKVACLRSDSATLTPQKKKVSLDLAQQYLVLSLRYALAGSKPQVFVFMGKVASGKSSLAERLGQETGWKVLSSDVVRKTQAGVPLDYRGTAAERSRLYDPVATSSTYGALCRQAIETLESGRNVILDATFSKREHRTILSEQLREAGHQLAWIEVVAPKELALERLRKRETKAGVVSDARTEDFEALTQSFEQPDELPPSIRTTISADDAPDANYGMLLRRLAMRHACDGVFLKGT</sequence>
<dbReference type="Proteomes" id="UP000253426">
    <property type="component" value="Unassembled WGS sequence"/>
</dbReference>
<dbReference type="Gene3D" id="3.40.50.300">
    <property type="entry name" value="P-loop containing nucleotide triphosphate hydrolases"/>
    <property type="match status" value="1"/>
</dbReference>
<dbReference type="SUPFAM" id="SSF52540">
    <property type="entry name" value="P-loop containing nucleoside triphosphate hydrolases"/>
    <property type="match status" value="1"/>
</dbReference>
<dbReference type="InterPro" id="IPR027417">
    <property type="entry name" value="P-loop_NTPase"/>
</dbReference>
<dbReference type="AlphaFoldDB" id="A0A366H805"/>
<protein>
    <recommendedName>
        <fullName evidence="3">Aminoglycoside phosphotransferase domain-containing protein</fullName>
    </recommendedName>
</protein>
<dbReference type="OrthoDB" id="9810277at2"/>
<dbReference type="Pfam" id="PF13671">
    <property type="entry name" value="AAA_33"/>
    <property type="match status" value="1"/>
</dbReference>
<dbReference type="PANTHER" id="PTHR43883:SF1">
    <property type="entry name" value="GLUCONOKINASE"/>
    <property type="match status" value="1"/>
</dbReference>
<keyword evidence="2" id="KW-1185">Reference proteome</keyword>
<evidence type="ECO:0000313" key="1">
    <source>
        <dbReference type="EMBL" id="RBP38175.1"/>
    </source>
</evidence>
<evidence type="ECO:0000313" key="2">
    <source>
        <dbReference type="Proteomes" id="UP000253426"/>
    </source>
</evidence>
<gene>
    <name evidence="1" type="ORF">DES53_112173</name>
</gene>
<proteinExistence type="predicted"/>
<dbReference type="SUPFAM" id="SSF56112">
    <property type="entry name" value="Protein kinase-like (PK-like)"/>
    <property type="match status" value="1"/>
</dbReference>